<dbReference type="EMBL" id="ML995503">
    <property type="protein sequence ID" value="KAF2137425.1"/>
    <property type="molecule type" value="Genomic_DNA"/>
</dbReference>
<gene>
    <name evidence="2" type="ORF">K452DRAFT_110925</name>
</gene>
<reference evidence="2" key="1">
    <citation type="journal article" date="2020" name="Stud. Mycol.">
        <title>101 Dothideomycetes genomes: a test case for predicting lifestyles and emergence of pathogens.</title>
        <authorList>
            <person name="Haridas S."/>
            <person name="Albert R."/>
            <person name="Binder M."/>
            <person name="Bloem J."/>
            <person name="Labutti K."/>
            <person name="Salamov A."/>
            <person name="Andreopoulos B."/>
            <person name="Baker S."/>
            <person name="Barry K."/>
            <person name="Bills G."/>
            <person name="Bluhm B."/>
            <person name="Cannon C."/>
            <person name="Castanera R."/>
            <person name="Culley D."/>
            <person name="Daum C."/>
            <person name="Ezra D."/>
            <person name="Gonzalez J."/>
            <person name="Henrissat B."/>
            <person name="Kuo A."/>
            <person name="Liang C."/>
            <person name="Lipzen A."/>
            <person name="Lutzoni F."/>
            <person name="Magnuson J."/>
            <person name="Mondo S."/>
            <person name="Nolan M."/>
            <person name="Ohm R."/>
            <person name="Pangilinan J."/>
            <person name="Park H.-J."/>
            <person name="Ramirez L."/>
            <person name="Alfaro M."/>
            <person name="Sun H."/>
            <person name="Tritt A."/>
            <person name="Yoshinaga Y."/>
            <person name="Zwiers L.-H."/>
            <person name="Turgeon B."/>
            <person name="Goodwin S."/>
            <person name="Spatafora J."/>
            <person name="Crous P."/>
            <person name="Grigoriev I."/>
        </authorList>
    </citation>
    <scope>NUCLEOTIDE SEQUENCE</scope>
    <source>
        <strain evidence="2">CBS 121167</strain>
    </source>
</reference>
<name>A0A6A6B2D9_9PEZI</name>
<keyword evidence="1" id="KW-0472">Membrane</keyword>
<dbReference type="RefSeq" id="XP_033393140.1">
    <property type="nucleotide sequence ID" value="XM_033535025.1"/>
</dbReference>
<feature type="transmembrane region" description="Helical" evidence="1">
    <location>
        <begin position="72"/>
        <end position="95"/>
    </location>
</feature>
<dbReference type="AlphaFoldDB" id="A0A6A6B2D9"/>
<organism evidence="2 3">
    <name type="scientific">Aplosporella prunicola CBS 121167</name>
    <dbReference type="NCBI Taxonomy" id="1176127"/>
    <lineage>
        <taxon>Eukaryota</taxon>
        <taxon>Fungi</taxon>
        <taxon>Dikarya</taxon>
        <taxon>Ascomycota</taxon>
        <taxon>Pezizomycotina</taxon>
        <taxon>Dothideomycetes</taxon>
        <taxon>Dothideomycetes incertae sedis</taxon>
        <taxon>Botryosphaeriales</taxon>
        <taxon>Aplosporellaceae</taxon>
        <taxon>Aplosporella</taxon>
    </lineage>
</organism>
<sequence length="224" mass="25070">MEQQNETKSFITPSLDDEGTRRLTRDSFLSIPLHDVQDSAETLHNENVLRTETLPVKAASKPNNFQRFGIELVITNIIAVVLLLGAFSALTFLWFGGDANVNWRKVMLNGWIGQAVTLSTIAIRLAVSIQAGTAVAMLASTSLEPTRNGVLLRQAASLSLMRNTNTGPITSLWPFWKDFRWGKKYLGVFGRHSTWNYLPCVTIHINTFAVGCPHRKCPWICRNK</sequence>
<protein>
    <submittedName>
        <fullName evidence="2">Uncharacterized protein</fullName>
    </submittedName>
</protein>
<evidence type="ECO:0000256" key="1">
    <source>
        <dbReference type="SAM" id="Phobius"/>
    </source>
</evidence>
<keyword evidence="1" id="KW-1133">Transmembrane helix</keyword>
<proteinExistence type="predicted"/>
<evidence type="ECO:0000313" key="2">
    <source>
        <dbReference type="EMBL" id="KAF2137425.1"/>
    </source>
</evidence>
<accession>A0A6A6B2D9</accession>
<keyword evidence="3" id="KW-1185">Reference proteome</keyword>
<dbReference type="OrthoDB" id="5428040at2759"/>
<keyword evidence="1" id="KW-0812">Transmembrane</keyword>
<dbReference type="Proteomes" id="UP000799438">
    <property type="component" value="Unassembled WGS sequence"/>
</dbReference>
<evidence type="ECO:0000313" key="3">
    <source>
        <dbReference type="Proteomes" id="UP000799438"/>
    </source>
</evidence>
<feature type="transmembrane region" description="Helical" evidence="1">
    <location>
        <begin position="115"/>
        <end position="139"/>
    </location>
</feature>
<dbReference type="GeneID" id="54292517"/>